<dbReference type="EC" id="1.6.99.3" evidence="2"/>
<dbReference type="EC" id="1.6.5.3" evidence="2"/>
<protein>
    <submittedName>
        <fullName evidence="2">Putative NADH-ubiquinone oxidoreductase subunit B17.2 (Complex I-B17.2) (CI-B17.2)</fullName>
        <ecNumber evidence="2">1.6.5.3</ecNumber>
        <ecNumber evidence="2">1.6.99.3</ecNumber>
    </submittedName>
</protein>
<keyword evidence="2" id="KW-0560">Oxidoreductase</keyword>
<dbReference type="GO" id="GO:0016491">
    <property type="term" value="F:oxidoreductase activity"/>
    <property type="evidence" value="ECO:0007669"/>
    <property type="project" value="UniProtKB-KW"/>
</dbReference>
<evidence type="ECO:0000313" key="2">
    <source>
        <dbReference type="EMBL" id="SUS07527.1"/>
    </source>
</evidence>
<dbReference type="GO" id="GO:0045271">
    <property type="term" value="C:respiratory chain complex I"/>
    <property type="evidence" value="ECO:0007669"/>
    <property type="project" value="InterPro"/>
</dbReference>
<reference evidence="2" key="1">
    <citation type="submission" date="2018-07" db="EMBL/GenBank/DDBJ databases">
        <authorList>
            <person name="Quirk P.G."/>
            <person name="Krulwich T.A."/>
        </authorList>
    </citation>
    <scope>NUCLEOTIDE SEQUENCE</scope>
</reference>
<sequence>MTLGTRIFTWICGRYVGSDGFGNRYYQSRRMRRYGREKRWVLFKGTPEASKIPPEWHAWLHHMTEKPLTEQASRAPAWQRPHLPNLSGTPLAYLPSGHDLKRGQRARATGDYEPWTPD</sequence>
<dbReference type="AlphaFoldDB" id="A0A380THN8"/>
<dbReference type="Pfam" id="PF05071">
    <property type="entry name" value="NDUFA12"/>
    <property type="match status" value="1"/>
</dbReference>
<name>A0A380THN8_9ZZZZ</name>
<dbReference type="PANTHER" id="PTHR12910:SF2">
    <property type="entry name" value="NADH DEHYDROGENASE [UBIQUINONE] 1 ALPHA SUBCOMPLEX SUBUNIT 12"/>
    <property type="match status" value="1"/>
</dbReference>
<organism evidence="2">
    <name type="scientific">metagenome</name>
    <dbReference type="NCBI Taxonomy" id="256318"/>
    <lineage>
        <taxon>unclassified sequences</taxon>
        <taxon>metagenomes</taxon>
    </lineage>
</organism>
<accession>A0A380THN8</accession>
<keyword evidence="2" id="KW-0830">Ubiquinone</keyword>
<dbReference type="InterPro" id="IPR007763">
    <property type="entry name" value="NDUFA12"/>
</dbReference>
<dbReference type="PANTHER" id="PTHR12910">
    <property type="entry name" value="NADH-UBIQUINONE OXIDOREDUCTASE SUBUNIT B17.2"/>
    <property type="match status" value="1"/>
</dbReference>
<gene>
    <name evidence="2" type="ORF">DF3PB_4540003</name>
</gene>
<dbReference type="GO" id="GO:0006979">
    <property type="term" value="P:response to oxidative stress"/>
    <property type="evidence" value="ECO:0007669"/>
    <property type="project" value="TreeGrafter"/>
</dbReference>
<evidence type="ECO:0000256" key="1">
    <source>
        <dbReference type="SAM" id="MobiDB-lite"/>
    </source>
</evidence>
<dbReference type="EMBL" id="UIDG01000395">
    <property type="protein sequence ID" value="SUS07527.1"/>
    <property type="molecule type" value="Genomic_DNA"/>
</dbReference>
<dbReference type="NCBIfam" id="NF006040">
    <property type="entry name" value="PRK08183.1"/>
    <property type="match status" value="1"/>
</dbReference>
<proteinExistence type="predicted"/>
<feature type="region of interest" description="Disordered" evidence="1">
    <location>
        <begin position="70"/>
        <end position="118"/>
    </location>
</feature>